<dbReference type="GO" id="GO:0030322">
    <property type="term" value="P:stabilization of membrane potential"/>
    <property type="evidence" value="ECO:0007669"/>
    <property type="project" value="TreeGrafter"/>
</dbReference>
<evidence type="ECO:0000256" key="8">
    <source>
        <dbReference type="RuleBase" id="RU003857"/>
    </source>
</evidence>
<dbReference type="GO" id="GO:0022841">
    <property type="term" value="F:potassium ion leak channel activity"/>
    <property type="evidence" value="ECO:0007669"/>
    <property type="project" value="TreeGrafter"/>
</dbReference>
<dbReference type="SUPFAM" id="SSF81324">
    <property type="entry name" value="Voltage-gated potassium channels"/>
    <property type="match status" value="2"/>
</dbReference>
<comment type="caution">
    <text evidence="12">The sequence shown here is derived from an EMBL/GenBank/DDBJ whole genome shotgun (WGS) entry which is preliminary data.</text>
</comment>
<feature type="compositionally biased region" description="Basic and acidic residues" evidence="9">
    <location>
        <begin position="658"/>
        <end position="690"/>
    </location>
</feature>
<evidence type="ECO:0000256" key="4">
    <source>
        <dbReference type="ARBA" id="ARBA00022989"/>
    </source>
</evidence>
<evidence type="ECO:0000256" key="7">
    <source>
        <dbReference type="ARBA" id="ARBA00023303"/>
    </source>
</evidence>
<feature type="region of interest" description="Disordered" evidence="9">
    <location>
        <begin position="658"/>
        <end position="718"/>
    </location>
</feature>
<feature type="transmembrane region" description="Helical" evidence="10">
    <location>
        <begin position="418"/>
        <end position="437"/>
    </location>
</feature>
<comment type="subcellular location">
    <subcellularLocation>
        <location evidence="1">Membrane</location>
        <topology evidence="1">Multi-pass membrane protein</topology>
    </subcellularLocation>
</comment>
<dbReference type="Proteomes" id="UP000193144">
    <property type="component" value="Unassembled WGS sequence"/>
</dbReference>
<sequence length="718" mass="82082">MAKLTTSVRTPQLWLIFGFSSDWWFASTAIPLLAASLGPLANVLSIAALVTYWRENIFIDGEIVGDFQGVQFRDPLWCYWLNVASLIFGFLGNLFLLLNFTQRIRYIIALPVTIVFWYLSTSFLMGITACMHIYTPPIRPNETYTQGFWYGIAAAALYLICSMILMVNMLGYFLGRYPDTFNLTDAQRTLILQTMLFFIWLGGGAAVFSKIEKNHHQLGWDFADALYFCDVTILTVGFGDLYPSNDVGRGLVFPYSVGGIIMLGLVISSIYKFMRQLGEENIVHNHLKRARERTISRTVTSSFDLRHREHHVHHLVRKRNLHPSNISAPLEGRAYGTVMSNTVRRVASLAPGQNHFRRKPRLILMREEKDRFEAMRNIQRSTSKFKKWYALTFSVLAFGILWCVGAVVFWQAEKGAQGMTYFQALYFCYISLLTIGYGDLSPKSNAGRCFFVVWSLIAVPTMTILVSDMGDTVVEKFKNWSSELADFTVLPKEGIWRSFLDKHPWLLNWIQTRLANRAAKMRVKKGFATMDPEEGNLDNSVEYNAEQETAAPPNRHTLSRRLALSIKRVANDLRLPKKKYTYEEWVEFTRLIRFTKSTAGERGEGVIQEEEEEGMLEWDWIGDDSPLLSTMGESAWLLQRLCESLVRLEKRKEAAKEREMAVARLDSRDVSRDDSREDSRDERRRGRSGDHIQIQDMDVNRMGAQSQVLASGANGSGS</sequence>
<dbReference type="OrthoDB" id="297496at2759"/>
<dbReference type="PANTHER" id="PTHR11003">
    <property type="entry name" value="POTASSIUM CHANNEL, SUBFAMILY K"/>
    <property type="match status" value="1"/>
</dbReference>
<evidence type="ECO:0000313" key="13">
    <source>
        <dbReference type="Proteomes" id="UP000193144"/>
    </source>
</evidence>
<feature type="transmembrane region" description="Helical" evidence="10">
    <location>
        <begin position="190"/>
        <end position="208"/>
    </location>
</feature>
<comment type="similarity">
    <text evidence="8">Belongs to the two pore domain potassium channel (TC 1.A.1.8) family.</text>
</comment>
<evidence type="ECO:0000256" key="2">
    <source>
        <dbReference type="ARBA" id="ARBA00022448"/>
    </source>
</evidence>
<keyword evidence="5 8" id="KW-0406">Ion transport</keyword>
<feature type="transmembrane region" description="Helical" evidence="10">
    <location>
        <begin position="104"/>
        <end position="127"/>
    </location>
</feature>
<keyword evidence="7 8" id="KW-0407">Ion channel</keyword>
<feature type="transmembrane region" description="Helical" evidence="10">
    <location>
        <begin position="449"/>
        <end position="467"/>
    </location>
</feature>
<keyword evidence="6 10" id="KW-0472">Membrane</keyword>
<dbReference type="InterPro" id="IPR013099">
    <property type="entry name" value="K_chnl_dom"/>
</dbReference>
<keyword evidence="2 8" id="KW-0813">Transport</keyword>
<dbReference type="GO" id="GO:0015271">
    <property type="term" value="F:outward rectifier potassium channel activity"/>
    <property type="evidence" value="ECO:0007669"/>
    <property type="project" value="TreeGrafter"/>
</dbReference>
<dbReference type="AlphaFoldDB" id="A0A1Y1ZC79"/>
<evidence type="ECO:0000256" key="1">
    <source>
        <dbReference type="ARBA" id="ARBA00004141"/>
    </source>
</evidence>
<dbReference type="GO" id="GO:0005886">
    <property type="term" value="C:plasma membrane"/>
    <property type="evidence" value="ECO:0007669"/>
    <property type="project" value="TreeGrafter"/>
</dbReference>
<dbReference type="InterPro" id="IPR003280">
    <property type="entry name" value="2pore_dom_K_chnl"/>
</dbReference>
<dbReference type="PRINTS" id="PR01333">
    <property type="entry name" value="2POREKCHANEL"/>
</dbReference>
<dbReference type="STRING" id="1231657.A0A1Y1ZC79"/>
<dbReference type="Pfam" id="PF07885">
    <property type="entry name" value="Ion_trans_2"/>
    <property type="match status" value="2"/>
</dbReference>
<accession>A0A1Y1ZC79</accession>
<name>A0A1Y1ZC79_9PLEO</name>
<feature type="transmembrane region" description="Helical" evidence="10">
    <location>
        <begin position="388"/>
        <end position="412"/>
    </location>
</feature>
<dbReference type="FunFam" id="1.10.287.70:FF:000182">
    <property type="entry name" value="Outward-rectifier potassium channel TOK1"/>
    <property type="match status" value="1"/>
</dbReference>
<feature type="transmembrane region" description="Helical" evidence="10">
    <location>
        <begin position="148"/>
        <end position="170"/>
    </location>
</feature>
<keyword evidence="4 10" id="KW-1133">Transmembrane helix</keyword>
<evidence type="ECO:0000256" key="3">
    <source>
        <dbReference type="ARBA" id="ARBA00022692"/>
    </source>
</evidence>
<organism evidence="12 13">
    <name type="scientific">Clohesyomyces aquaticus</name>
    <dbReference type="NCBI Taxonomy" id="1231657"/>
    <lineage>
        <taxon>Eukaryota</taxon>
        <taxon>Fungi</taxon>
        <taxon>Dikarya</taxon>
        <taxon>Ascomycota</taxon>
        <taxon>Pezizomycotina</taxon>
        <taxon>Dothideomycetes</taxon>
        <taxon>Pleosporomycetidae</taxon>
        <taxon>Pleosporales</taxon>
        <taxon>Lindgomycetaceae</taxon>
        <taxon>Clohesyomyces</taxon>
    </lineage>
</organism>
<dbReference type="PANTHER" id="PTHR11003:SF342">
    <property type="entry name" value="OUTWARD-RECTIFIER POTASSIUM CHANNEL TOK1"/>
    <property type="match status" value="1"/>
</dbReference>
<feature type="transmembrane region" description="Helical" evidence="10">
    <location>
        <begin position="251"/>
        <end position="271"/>
    </location>
</feature>
<feature type="domain" description="Potassium channel" evidence="11">
    <location>
        <begin position="197"/>
        <end position="275"/>
    </location>
</feature>
<evidence type="ECO:0000313" key="12">
    <source>
        <dbReference type="EMBL" id="ORY07405.1"/>
    </source>
</evidence>
<keyword evidence="13" id="KW-1185">Reference proteome</keyword>
<feature type="transmembrane region" description="Helical" evidence="10">
    <location>
        <begin position="23"/>
        <end position="50"/>
    </location>
</feature>
<dbReference type="EMBL" id="MCFA01000109">
    <property type="protein sequence ID" value="ORY07405.1"/>
    <property type="molecule type" value="Genomic_DNA"/>
</dbReference>
<feature type="transmembrane region" description="Helical" evidence="10">
    <location>
        <begin position="77"/>
        <end position="98"/>
    </location>
</feature>
<feature type="domain" description="Potassium channel" evidence="11">
    <location>
        <begin position="400"/>
        <end position="474"/>
    </location>
</feature>
<protein>
    <recommendedName>
        <fullName evidence="11">Potassium channel domain-containing protein</fullName>
    </recommendedName>
</protein>
<evidence type="ECO:0000259" key="11">
    <source>
        <dbReference type="Pfam" id="PF07885"/>
    </source>
</evidence>
<evidence type="ECO:0000256" key="10">
    <source>
        <dbReference type="SAM" id="Phobius"/>
    </source>
</evidence>
<evidence type="ECO:0000256" key="6">
    <source>
        <dbReference type="ARBA" id="ARBA00023136"/>
    </source>
</evidence>
<evidence type="ECO:0000256" key="9">
    <source>
        <dbReference type="SAM" id="MobiDB-lite"/>
    </source>
</evidence>
<dbReference type="Gene3D" id="1.10.287.70">
    <property type="match status" value="2"/>
</dbReference>
<keyword evidence="3 8" id="KW-0812">Transmembrane</keyword>
<proteinExistence type="inferred from homology"/>
<gene>
    <name evidence="12" type="ORF">BCR34DRAFT_631265</name>
</gene>
<evidence type="ECO:0000256" key="5">
    <source>
        <dbReference type="ARBA" id="ARBA00023065"/>
    </source>
</evidence>
<reference evidence="12 13" key="1">
    <citation type="submission" date="2016-07" db="EMBL/GenBank/DDBJ databases">
        <title>Pervasive Adenine N6-methylation of Active Genes in Fungi.</title>
        <authorList>
            <consortium name="DOE Joint Genome Institute"/>
            <person name="Mondo S.J."/>
            <person name="Dannebaum R.O."/>
            <person name="Kuo R.C."/>
            <person name="Labutti K."/>
            <person name="Haridas S."/>
            <person name="Kuo A."/>
            <person name="Salamov A."/>
            <person name="Ahrendt S.R."/>
            <person name="Lipzen A."/>
            <person name="Sullivan W."/>
            <person name="Andreopoulos W.B."/>
            <person name="Clum A."/>
            <person name="Lindquist E."/>
            <person name="Daum C."/>
            <person name="Ramamoorthy G.K."/>
            <person name="Gryganskyi A."/>
            <person name="Culley D."/>
            <person name="Magnuson J.K."/>
            <person name="James T.Y."/>
            <person name="O'Malley M.A."/>
            <person name="Stajich J.E."/>
            <person name="Spatafora J.W."/>
            <person name="Visel A."/>
            <person name="Grigoriev I.V."/>
        </authorList>
    </citation>
    <scope>NUCLEOTIDE SEQUENCE [LARGE SCALE GENOMIC DNA]</scope>
    <source>
        <strain evidence="12 13">CBS 115471</strain>
    </source>
</reference>